<dbReference type="EMBL" id="JARJCW010000099">
    <property type="protein sequence ID" value="KAJ7194301.1"/>
    <property type="molecule type" value="Genomic_DNA"/>
</dbReference>
<dbReference type="AlphaFoldDB" id="A0AAD6UTJ0"/>
<accession>A0AAD6UTJ0</accession>
<organism evidence="2 3">
    <name type="scientific">Mycena pura</name>
    <dbReference type="NCBI Taxonomy" id="153505"/>
    <lineage>
        <taxon>Eukaryota</taxon>
        <taxon>Fungi</taxon>
        <taxon>Dikarya</taxon>
        <taxon>Basidiomycota</taxon>
        <taxon>Agaricomycotina</taxon>
        <taxon>Agaricomycetes</taxon>
        <taxon>Agaricomycetidae</taxon>
        <taxon>Agaricales</taxon>
        <taxon>Marasmiineae</taxon>
        <taxon>Mycenaceae</taxon>
        <taxon>Mycena</taxon>
    </lineage>
</organism>
<evidence type="ECO:0000256" key="1">
    <source>
        <dbReference type="SAM" id="MobiDB-lite"/>
    </source>
</evidence>
<keyword evidence="3" id="KW-1185">Reference proteome</keyword>
<evidence type="ECO:0000313" key="3">
    <source>
        <dbReference type="Proteomes" id="UP001219525"/>
    </source>
</evidence>
<name>A0AAD6UTJ0_9AGAR</name>
<proteinExistence type="predicted"/>
<sequence length="488" mass="51288">MPKPTSPKWQAETIKINCLCKPLQGIASKWSNEVGNGKREADSVSEPRNLSGGRAADGRRAAAADYPRRRRAANSRKRVVDGGGRPACSGQSAAGGRQPACSGKCERQAVDSVQREVRAASGGQPAGRGRGAGDGGQRAAGGRWLVAGSGGQARAEASGQPAGNGGRQVGSGAASDHGGGAKCVKAAAASDERQVAGASSARGKRALCKGSGRRNGQRVAGSGSGRCCSTWMCAVRGDGWRRAAEVRKPESEGSGQRECGRQACVAGSTMRAQAVHSGRGTPSRRRRAVGLVRCVHGRRAAALAGRARGRRVAGTGSGRWAAAGCRRSSYAKRLAALDTRSEAAMRQETGGLKKVRGGLEKCEADRCAYKSEETKHLSARAATSLDPCPLSFQCTLNGAAGEPSNHEKEAQRASAEKIETQMYTRSRRLQCGIREMQSGRGDCKRIRWKHKRRVRRQGPRSFGWGGFHVNVERAHMAGGGRSERAALA</sequence>
<gene>
    <name evidence="2" type="ORF">GGX14DRAFT_404758</name>
</gene>
<feature type="compositionally biased region" description="Basic and acidic residues" evidence="1">
    <location>
        <begin position="104"/>
        <end position="118"/>
    </location>
</feature>
<feature type="compositionally biased region" description="Low complexity" evidence="1">
    <location>
        <begin position="170"/>
        <end position="189"/>
    </location>
</feature>
<dbReference type="Proteomes" id="UP001219525">
    <property type="component" value="Unassembled WGS sequence"/>
</dbReference>
<evidence type="ECO:0000313" key="2">
    <source>
        <dbReference type="EMBL" id="KAJ7194301.1"/>
    </source>
</evidence>
<feature type="region of interest" description="Disordered" evidence="1">
    <location>
        <begin position="31"/>
        <end position="223"/>
    </location>
</feature>
<feature type="compositionally biased region" description="Basic residues" evidence="1">
    <location>
        <begin position="202"/>
        <end position="216"/>
    </location>
</feature>
<reference evidence="2" key="1">
    <citation type="submission" date="2023-03" db="EMBL/GenBank/DDBJ databases">
        <title>Massive genome expansion in bonnet fungi (Mycena s.s.) driven by repeated elements and novel gene families across ecological guilds.</title>
        <authorList>
            <consortium name="Lawrence Berkeley National Laboratory"/>
            <person name="Harder C.B."/>
            <person name="Miyauchi S."/>
            <person name="Viragh M."/>
            <person name="Kuo A."/>
            <person name="Thoen E."/>
            <person name="Andreopoulos B."/>
            <person name="Lu D."/>
            <person name="Skrede I."/>
            <person name="Drula E."/>
            <person name="Henrissat B."/>
            <person name="Morin E."/>
            <person name="Kohler A."/>
            <person name="Barry K."/>
            <person name="LaButti K."/>
            <person name="Morin E."/>
            <person name="Salamov A."/>
            <person name="Lipzen A."/>
            <person name="Mereny Z."/>
            <person name="Hegedus B."/>
            <person name="Baldrian P."/>
            <person name="Stursova M."/>
            <person name="Weitz H."/>
            <person name="Taylor A."/>
            <person name="Grigoriev I.V."/>
            <person name="Nagy L.G."/>
            <person name="Martin F."/>
            <person name="Kauserud H."/>
        </authorList>
    </citation>
    <scope>NUCLEOTIDE SEQUENCE</scope>
    <source>
        <strain evidence="2">9144</strain>
    </source>
</reference>
<feature type="compositionally biased region" description="Gly residues" evidence="1">
    <location>
        <begin position="124"/>
        <end position="139"/>
    </location>
</feature>
<comment type="caution">
    <text evidence="2">The sequence shown here is derived from an EMBL/GenBank/DDBJ whole genome shotgun (WGS) entry which is preliminary data.</text>
</comment>
<protein>
    <submittedName>
        <fullName evidence="2">Uncharacterized protein</fullName>
    </submittedName>
</protein>
<feature type="compositionally biased region" description="Basic residues" evidence="1">
    <location>
        <begin position="68"/>
        <end position="77"/>
    </location>
</feature>